<evidence type="ECO:0000313" key="10">
    <source>
        <dbReference type="Proteomes" id="UP000076447"/>
    </source>
</evidence>
<evidence type="ECO:0000256" key="7">
    <source>
        <dbReference type="SAM" id="Phobius"/>
    </source>
</evidence>
<accession>A0A161XE84</accession>
<protein>
    <submittedName>
        <fullName evidence="9">RDD family protein</fullName>
    </submittedName>
</protein>
<dbReference type="EMBL" id="LRIE01000075">
    <property type="protein sequence ID" value="KZM35017.1"/>
    <property type="molecule type" value="Genomic_DNA"/>
</dbReference>
<dbReference type="InterPro" id="IPR016795">
    <property type="entry name" value="UCP021697"/>
</dbReference>
<keyword evidence="3 7" id="KW-0812">Transmembrane</keyword>
<keyword evidence="5 7" id="KW-0472">Membrane</keyword>
<name>A0A161XE84_9CELL</name>
<evidence type="ECO:0000256" key="5">
    <source>
        <dbReference type="ARBA" id="ARBA00023136"/>
    </source>
</evidence>
<comment type="caution">
    <text evidence="9">The sequence shown here is derived from an EMBL/GenBank/DDBJ whole genome shotgun (WGS) entry which is preliminary data.</text>
</comment>
<dbReference type="PANTHER" id="PTHR36115">
    <property type="entry name" value="PROLINE-RICH ANTIGEN HOMOLOG-RELATED"/>
    <property type="match status" value="1"/>
</dbReference>
<organism evidence="9 10">
    <name type="scientific">Oerskovia enterophila</name>
    <dbReference type="NCBI Taxonomy" id="43678"/>
    <lineage>
        <taxon>Bacteria</taxon>
        <taxon>Bacillati</taxon>
        <taxon>Actinomycetota</taxon>
        <taxon>Actinomycetes</taxon>
        <taxon>Micrococcales</taxon>
        <taxon>Cellulomonadaceae</taxon>
        <taxon>Oerskovia</taxon>
    </lineage>
</organism>
<evidence type="ECO:0000256" key="6">
    <source>
        <dbReference type="SAM" id="MobiDB-lite"/>
    </source>
</evidence>
<dbReference type="AlphaFoldDB" id="A0A161XE84"/>
<keyword evidence="2" id="KW-1003">Cell membrane</keyword>
<feature type="transmembrane region" description="Helical" evidence="7">
    <location>
        <begin position="108"/>
        <end position="127"/>
    </location>
</feature>
<dbReference type="PANTHER" id="PTHR36115:SF6">
    <property type="entry name" value="PROLINE-RICH ANTIGEN HOMOLOG"/>
    <property type="match status" value="1"/>
</dbReference>
<dbReference type="PIRSF" id="PIRSF021697">
    <property type="entry name" value="UCP021697"/>
    <property type="match status" value="1"/>
</dbReference>
<reference evidence="9 10" key="1">
    <citation type="submission" date="2016-01" db="EMBL/GenBank/DDBJ databases">
        <title>Genome sequence of Oerskovia enterophila VJag, an agar and cellulose degrading bacterium.</title>
        <authorList>
            <person name="Poehlein A."/>
            <person name="Jag V."/>
            <person name="Bengelsdorf F."/>
            <person name="Duerre P."/>
            <person name="Daniel R."/>
        </authorList>
    </citation>
    <scope>NUCLEOTIDE SEQUENCE [LARGE SCALE GENOMIC DNA]</scope>
    <source>
        <strain evidence="9 10">VJag</strain>
    </source>
</reference>
<sequence>MVSREDVGSWLEGTPTGGEDGRGGRLGLPPDGPGSMATVGRRVVALCIDWLLSMLISYLVFDANSMATLGVFAVENLLLVSTLGYTVGHRVLGLQVRVLGGEGRMVGLWRGFVRTALLCLVVPAVVWDGDGRGMHDKAAGTVIVRA</sequence>
<evidence type="ECO:0000256" key="4">
    <source>
        <dbReference type="ARBA" id="ARBA00022989"/>
    </source>
</evidence>
<feature type="domain" description="RDD" evidence="8">
    <location>
        <begin position="67"/>
        <end position="140"/>
    </location>
</feature>
<feature type="transmembrane region" description="Helical" evidence="7">
    <location>
        <begin position="43"/>
        <end position="61"/>
    </location>
</feature>
<dbReference type="InterPro" id="IPR010432">
    <property type="entry name" value="RDD"/>
</dbReference>
<evidence type="ECO:0000256" key="3">
    <source>
        <dbReference type="ARBA" id="ARBA00022692"/>
    </source>
</evidence>
<keyword evidence="4 7" id="KW-1133">Transmembrane helix</keyword>
<dbReference type="RefSeq" id="WP_056651163.1">
    <property type="nucleotide sequence ID" value="NZ_LRIE01000075.1"/>
</dbReference>
<dbReference type="PATRIC" id="fig|43678.3.peg.2497"/>
<gene>
    <name evidence="9" type="ORF">OJAG_23910</name>
</gene>
<dbReference type="Proteomes" id="UP000076447">
    <property type="component" value="Unassembled WGS sequence"/>
</dbReference>
<feature type="region of interest" description="Disordered" evidence="6">
    <location>
        <begin position="1"/>
        <end position="30"/>
    </location>
</feature>
<dbReference type="InterPro" id="IPR051791">
    <property type="entry name" value="Pra-immunoreactive"/>
</dbReference>
<proteinExistence type="predicted"/>
<evidence type="ECO:0000313" key="9">
    <source>
        <dbReference type="EMBL" id="KZM35017.1"/>
    </source>
</evidence>
<evidence type="ECO:0000259" key="8">
    <source>
        <dbReference type="Pfam" id="PF06271"/>
    </source>
</evidence>
<dbReference type="STRING" id="43678.OJAG_23910"/>
<feature type="transmembrane region" description="Helical" evidence="7">
    <location>
        <begin position="67"/>
        <end position="87"/>
    </location>
</feature>
<dbReference type="Pfam" id="PF06271">
    <property type="entry name" value="RDD"/>
    <property type="match status" value="1"/>
</dbReference>
<dbReference type="OrthoDB" id="5187110at2"/>
<comment type="subcellular location">
    <subcellularLocation>
        <location evidence="1">Cell membrane</location>
        <topology evidence="1">Multi-pass membrane protein</topology>
    </subcellularLocation>
</comment>
<evidence type="ECO:0000256" key="1">
    <source>
        <dbReference type="ARBA" id="ARBA00004651"/>
    </source>
</evidence>
<evidence type="ECO:0000256" key="2">
    <source>
        <dbReference type="ARBA" id="ARBA00022475"/>
    </source>
</evidence>